<protein>
    <submittedName>
        <fullName evidence="1">Uncharacterized protein</fullName>
    </submittedName>
</protein>
<organism evidence="1 3">
    <name type="scientific">Paenibacillus barcinonensis</name>
    <dbReference type="NCBI Taxonomy" id="198119"/>
    <lineage>
        <taxon>Bacteria</taxon>
        <taxon>Bacillati</taxon>
        <taxon>Bacillota</taxon>
        <taxon>Bacilli</taxon>
        <taxon>Bacillales</taxon>
        <taxon>Paenibacillaceae</taxon>
        <taxon>Paenibacillus</taxon>
    </lineage>
</organism>
<name>A0A2V4VUU9_PAEBA</name>
<reference evidence="1 3" key="1">
    <citation type="submission" date="2018-06" db="EMBL/GenBank/DDBJ databases">
        <title>Genomic Encyclopedia of Type Strains, Phase III (KMG-III): the genomes of soil and plant-associated and newly described type strains.</title>
        <authorList>
            <person name="Whitman W."/>
        </authorList>
    </citation>
    <scope>NUCLEOTIDE SEQUENCE [LARGE SCALE GENOMIC DNA]</scope>
    <source>
        <strain evidence="1 3">CECT 7022</strain>
    </source>
</reference>
<sequence length="455" mass="53290">MGIHTLAKGIDLIAAIQKLGIILDYHVISESPVKKGETHQAVDVAWFIDKEDTNYPIMIFEVESYLTNASAANPLKIFSKSNHYFEKPLFFFHIFVKSGDDPAVLKDLEYQYGRNNYRIYEICKGDLNKLILDVISQHRRINKYINIQGLMKLFNFGEYWEEINITDVLVHIENLYKQSWNEIFPIYADLAQQLPSMHNEFTRFLDKKMNNGFNCNDNYEDYIAYHFSNGIYLAVLFCVKRDNAYLFMFKDWQENSSYMEMIGPYFGLSRDYDEFIEDCSGAYLGMLAVLFKHQSDGVKYILKQSIKILERMKGHPDKIVFYNAIWALHIAATCDICEQEYNYIRDFINQRGKVNKHWIEEPLSALDNTTMDNNESHSIEYEYISDLETFRLEFGHSDIIDSKIYKQEAVSLAIRMLSDLDCWSERRSKPVPDQDCAKSWGTGIINCLHFNDNDE</sequence>
<evidence type="ECO:0000313" key="1">
    <source>
        <dbReference type="EMBL" id="PYE48782.1"/>
    </source>
</evidence>
<evidence type="ECO:0000313" key="2">
    <source>
        <dbReference type="EMBL" id="QKS57790.1"/>
    </source>
</evidence>
<dbReference type="OrthoDB" id="7052298at2"/>
<evidence type="ECO:0000313" key="3">
    <source>
        <dbReference type="Proteomes" id="UP000247790"/>
    </source>
</evidence>
<dbReference type="EMBL" id="QJSW01000007">
    <property type="protein sequence ID" value="PYE48782.1"/>
    <property type="molecule type" value="Genomic_DNA"/>
</dbReference>
<evidence type="ECO:0000313" key="4">
    <source>
        <dbReference type="Proteomes" id="UP000509327"/>
    </source>
</evidence>
<dbReference type="Proteomes" id="UP000247790">
    <property type="component" value="Unassembled WGS sequence"/>
</dbReference>
<dbReference type="AlphaFoldDB" id="A0A2V4VUU9"/>
<accession>A0A2V4VUU9</accession>
<dbReference type="Proteomes" id="UP000509327">
    <property type="component" value="Chromosome"/>
</dbReference>
<reference evidence="2 4" key="2">
    <citation type="submission" date="2020-06" db="EMBL/GenBank/DDBJ databases">
        <title>Complete genome of Paenibacillus barcinonensis KACC11450.</title>
        <authorList>
            <person name="Kim M."/>
            <person name="Park Y.-J."/>
            <person name="Shin J.-H."/>
        </authorList>
    </citation>
    <scope>NUCLEOTIDE SEQUENCE [LARGE SCALE GENOMIC DNA]</scope>
    <source>
        <strain evidence="2 4">KACC11450</strain>
    </source>
</reference>
<dbReference type="RefSeq" id="WP_110896948.1">
    <property type="nucleotide sequence ID" value="NZ_CP054614.1"/>
</dbReference>
<dbReference type="EMBL" id="CP054614">
    <property type="protein sequence ID" value="QKS57790.1"/>
    <property type="molecule type" value="Genomic_DNA"/>
</dbReference>
<keyword evidence="4" id="KW-1185">Reference proteome</keyword>
<gene>
    <name evidence="1" type="ORF">DFQ00_10775</name>
    <name evidence="2" type="ORF">HUB98_16775</name>
</gene>
<proteinExistence type="predicted"/>